<gene>
    <name evidence="3" type="ORF">FJT64_006669</name>
</gene>
<proteinExistence type="predicted"/>
<evidence type="ECO:0000313" key="3">
    <source>
        <dbReference type="EMBL" id="KAF0295868.1"/>
    </source>
</evidence>
<dbReference type="AlphaFoldDB" id="A0A6A4W1D0"/>
<dbReference type="Proteomes" id="UP000440578">
    <property type="component" value="Unassembled WGS sequence"/>
</dbReference>
<dbReference type="OrthoDB" id="67700at2759"/>
<keyword evidence="4" id="KW-1185">Reference proteome</keyword>
<comment type="caution">
    <text evidence="3">The sequence shown here is derived from an EMBL/GenBank/DDBJ whole genome shotgun (WGS) entry which is preliminary data.</text>
</comment>
<feature type="compositionally biased region" description="Polar residues" evidence="1">
    <location>
        <begin position="1"/>
        <end position="15"/>
    </location>
</feature>
<keyword evidence="2" id="KW-0472">Membrane</keyword>
<keyword evidence="2" id="KW-1133">Transmembrane helix</keyword>
<evidence type="ECO:0000256" key="1">
    <source>
        <dbReference type="SAM" id="MobiDB-lite"/>
    </source>
</evidence>
<protein>
    <submittedName>
        <fullName evidence="3">Uncharacterized protein</fullName>
    </submittedName>
</protein>
<keyword evidence="2" id="KW-0812">Transmembrane</keyword>
<organism evidence="3 4">
    <name type="scientific">Amphibalanus amphitrite</name>
    <name type="common">Striped barnacle</name>
    <name type="synonym">Balanus amphitrite</name>
    <dbReference type="NCBI Taxonomy" id="1232801"/>
    <lineage>
        <taxon>Eukaryota</taxon>
        <taxon>Metazoa</taxon>
        <taxon>Ecdysozoa</taxon>
        <taxon>Arthropoda</taxon>
        <taxon>Crustacea</taxon>
        <taxon>Multicrustacea</taxon>
        <taxon>Cirripedia</taxon>
        <taxon>Thoracica</taxon>
        <taxon>Thoracicalcarea</taxon>
        <taxon>Balanomorpha</taxon>
        <taxon>Balanoidea</taxon>
        <taxon>Balanidae</taxon>
        <taxon>Amphibalaninae</taxon>
        <taxon>Amphibalanus</taxon>
    </lineage>
</organism>
<dbReference type="EMBL" id="VIIS01001593">
    <property type="protein sequence ID" value="KAF0295868.1"/>
    <property type="molecule type" value="Genomic_DNA"/>
</dbReference>
<feature type="transmembrane region" description="Helical" evidence="2">
    <location>
        <begin position="78"/>
        <end position="97"/>
    </location>
</feature>
<accession>A0A6A4W1D0</accession>
<sequence>MSCSPNPSGRMSCSDLNDGAGPTMRVRVRRGTAEEADTEPVSSANATMVEATSAPAATDAPDEQSEIIQKLDAGTRKMAQSMGIPFPALIAILIGLVRCRRPHRPFMTIRWDSIKPLSLGQLGRDRNYTAPVQ</sequence>
<reference evidence="3 4" key="1">
    <citation type="submission" date="2019-07" db="EMBL/GenBank/DDBJ databases">
        <title>Draft genome assembly of a fouling barnacle, Amphibalanus amphitrite (Darwin, 1854): The first reference genome for Thecostraca.</title>
        <authorList>
            <person name="Kim W."/>
        </authorList>
    </citation>
    <scope>NUCLEOTIDE SEQUENCE [LARGE SCALE GENOMIC DNA]</scope>
    <source>
        <strain evidence="3">SNU_AA5</strain>
        <tissue evidence="3">Soma without cirri and trophi</tissue>
    </source>
</reference>
<feature type="region of interest" description="Disordered" evidence="1">
    <location>
        <begin position="1"/>
        <end position="64"/>
    </location>
</feature>
<feature type="compositionally biased region" description="Low complexity" evidence="1">
    <location>
        <begin position="50"/>
        <end position="59"/>
    </location>
</feature>
<name>A0A6A4W1D0_AMPAM</name>
<evidence type="ECO:0000313" key="4">
    <source>
        <dbReference type="Proteomes" id="UP000440578"/>
    </source>
</evidence>
<evidence type="ECO:0000256" key="2">
    <source>
        <dbReference type="SAM" id="Phobius"/>
    </source>
</evidence>